<gene>
    <name evidence="1" type="ORF">DI533_20155</name>
</gene>
<evidence type="ECO:0000313" key="1">
    <source>
        <dbReference type="EMBL" id="PZQ95166.1"/>
    </source>
</evidence>
<sequence length="175" mass="19744">MARPVQRKANKDYPNQGIKKGDTYWYVKIKQQRGGIVKRSLTPFKRSQLTTSDFLGQLYDWEDQKSALSDMDGAQDLADTIRSLGEEQQEKFDNMPEGLQQGDTGQMIEARSQGCEAAASEIEEIISEWETAKEEHDDAVQAFEAAQSALEEAENGEEWDDSEFVSRVQDVSVDV</sequence>
<reference evidence="1 2" key="1">
    <citation type="submission" date="2017-08" db="EMBL/GenBank/DDBJ databases">
        <title>Infants hospitalized years apart are colonized by the same room-sourced microbial strains.</title>
        <authorList>
            <person name="Brooks B."/>
            <person name="Olm M.R."/>
            <person name="Firek B.A."/>
            <person name="Baker R."/>
            <person name="Thomas B.C."/>
            <person name="Morowitz M.J."/>
            <person name="Banfield J.F."/>
        </authorList>
    </citation>
    <scope>NUCLEOTIDE SEQUENCE [LARGE SCALE GENOMIC DNA]</scope>
    <source>
        <strain evidence="1">S2_003_000_R2_11</strain>
    </source>
</reference>
<comment type="caution">
    <text evidence="1">The sequence shown here is derived from an EMBL/GenBank/DDBJ whole genome shotgun (WGS) entry which is preliminary data.</text>
</comment>
<dbReference type="EMBL" id="QFQS01000009">
    <property type="protein sequence ID" value="PZQ95166.1"/>
    <property type="molecule type" value="Genomic_DNA"/>
</dbReference>
<organism evidence="1 2">
    <name type="scientific">Cereibacter sphaeroides</name>
    <name type="common">Rhodobacter sphaeroides</name>
    <dbReference type="NCBI Taxonomy" id="1063"/>
    <lineage>
        <taxon>Bacteria</taxon>
        <taxon>Pseudomonadati</taxon>
        <taxon>Pseudomonadota</taxon>
        <taxon>Alphaproteobacteria</taxon>
        <taxon>Rhodobacterales</taxon>
        <taxon>Paracoccaceae</taxon>
        <taxon>Cereibacter</taxon>
    </lineage>
</organism>
<proteinExistence type="predicted"/>
<name>A0A2W5RZ75_CERSP</name>
<accession>A0A2W5RZ75</accession>
<protein>
    <submittedName>
        <fullName evidence="1">Uncharacterized protein</fullName>
    </submittedName>
</protein>
<dbReference type="Proteomes" id="UP000248975">
    <property type="component" value="Unassembled WGS sequence"/>
</dbReference>
<evidence type="ECO:0000313" key="2">
    <source>
        <dbReference type="Proteomes" id="UP000248975"/>
    </source>
</evidence>
<dbReference type="AlphaFoldDB" id="A0A2W5RZ75"/>